<protein>
    <recommendedName>
        <fullName evidence="3">Protein kinase domain-containing protein</fullName>
    </recommendedName>
</protein>
<dbReference type="InterPro" id="IPR000719">
    <property type="entry name" value="Prot_kinase_dom"/>
</dbReference>
<dbReference type="GO" id="GO:0055085">
    <property type="term" value="P:transmembrane transport"/>
    <property type="evidence" value="ECO:0007669"/>
    <property type="project" value="InterPro"/>
</dbReference>
<accession>A0AA48H7I1</accession>
<keyword evidence="5" id="KW-1185">Reference proteome</keyword>
<keyword evidence="2" id="KW-0812">Transmembrane</keyword>
<dbReference type="GO" id="GO:0005524">
    <property type="term" value="F:ATP binding"/>
    <property type="evidence" value="ECO:0007669"/>
    <property type="project" value="InterPro"/>
</dbReference>
<evidence type="ECO:0000259" key="3">
    <source>
        <dbReference type="PROSITE" id="PS50011"/>
    </source>
</evidence>
<keyword evidence="2" id="KW-0472">Membrane</keyword>
<dbReference type="EMBL" id="AP027081">
    <property type="protein sequence ID" value="BDU77383.1"/>
    <property type="molecule type" value="Genomic_DNA"/>
</dbReference>
<sequence length="583" mass="62600">MASYTRLGSYLLSSELSADPLGKVHRGLTLNGSAFGKHVLIRTFPDEVAEAGFSAKVPEAQRVAGLLAGTRGLGTGHHVEAGRAPHAVCDYIPGRSLAQVIRKTREEQIPLGVDHALSVIQGMAQALLALDAKGLHHGLLTPHSVWVSYEGATQIIDTPGAAALAAVLPKARQLEQTLSPYRLPGASPLHQDLYALGAVLFELLTLEAPPARDAAAAAISRATLKAAQEDGPIPGEIAGLLRRLLAETQGFSSLGEFNKELERVLYDGDHSPTTFNMAFYMHTLFREESEQDVQAIKADQAADFTPFLPSDASAHNVLVAPDGTSRAKFFIWGGVALALLFGVMGYNYLRSTRMNEDLQRQLAELQQKNAANDNRLQDLAKQEEAQKALQDQLAKKASEAKTAEERARAKKDLEEAKAKAEELNRQKEEALRKRQEIAKETTAIAQAAAPAAQPPQPAPVQAPAPAPKVEPAPAPVAQAPAAQDVVETAAQIVNRTVPAAPRINKSFLPTALREQEIRVQLKVMVDAGGRPARVVIVKGVDGPFGYNDAAQHAALNSTYSPATRNGKPTTGWLTLEYNFGRPR</sequence>
<feature type="compositionally biased region" description="Basic and acidic residues" evidence="1">
    <location>
        <begin position="393"/>
        <end position="411"/>
    </location>
</feature>
<evidence type="ECO:0000313" key="5">
    <source>
        <dbReference type="Proteomes" id="UP001228113"/>
    </source>
</evidence>
<dbReference type="GO" id="GO:0004672">
    <property type="term" value="F:protein kinase activity"/>
    <property type="evidence" value="ECO:0007669"/>
    <property type="project" value="InterPro"/>
</dbReference>
<feature type="compositionally biased region" description="Pro residues" evidence="1">
    <location>
        <begin position="452"/>
        <end position="474"/>
    </location>
</feature>
<dbReference type="InterPro" id="IPR037682">
    <property type="entry name" value="TonB_C"/>
</dbReference>
<dbReference type="PROSITE" id="PS50011">
    <property type="entry name" value="PROTEIN_KINASE_DOM"/>
    <property type="match status" value="1"/>
</dbReference>
<proteinExistence type="predicted"/>
<dbReference type="SUPFAM" id="SSF74653">
    <property type="entry name" value="TolA/TonB C-terminal domain"/>
    <property type="match status" value="1"/>
</dbReference>
<dbReference type="KEGG" id="msea:METESE_23410"/>
<dbReference type="Gene3D" id="3.30.1150.10">
    <property type="match status" value="1"/>
</dbReference>
<dbReference type="InterPro" id="IPR011009">
    <property type="entry name" value="Kinase-like_dom_sf"/>
</dbReference>
<name>A0AA48H7I1_9BACT</name>
<evidence type="ECO:0000256" key="2">
    <source>
        <dbReference type="SAM" id="Phobius"/>
    </source>
</evidence>
<evidence type="ECO:0000313" key="4">
    <source>
        <dbReference type="EMBL" id="BDU77383.1"/>
    </source>
</evidence>
<feature type="transmembrane region" description="Helical" evidence="2">
    <location>
        <begin position="329"/>
        <end position="349"/>
    </location>
</feature>
<dbReference type="Gene3D" id="1.10.510.10">
    <property type="entry name" value="Transferase(Phosphotransferase) domain 1"/>
    <property type="match status" value="1"/>
</dbReference>
<feature type="domain" description="Protein kinase" evidence="3">
    <location>
        <begin position="10"/>
        <end position="265"/>
    </location>
</feature>
<dbReference type="SUPFAM" id="SSF56112">
    <property type="entry name" value="Protein kinase-like (PK-like)"/>
    <property type="match status" value="1"/>
</dbReference>
<reference evidence="4" key="1">
    <citation type="journal article" date="2023" name="Int. J. Syst. Evol. Microbiol.">
        <title>Mesoterricola silvestris gen. nov., sp. nov., Mesoterricola sediminis sp. nov., Geothrix oryzae sp. nov., Geothrix edaphica sp. nov., Geothrix rubra sp. nov., and Geothrix limicola sp. nov., six novel members of Acidobacteriota isolated from soils.</title>
        <authorList>
            <person name="Itoh H."/>
            <person name="Sugisawa Y."/>
            <person name="Mise K."/>
            <person name="Xu Z."/>
            <person name="Kuniyasu M."/>
            <person name="Ushijima N."/>
            <person name="Kawano K."/>
            <person name="Kobayashi E."/>
            <person name="Shiratori Y."/>
            <person name="Masuda Y."/>
            <person name="Senoo K."/>
        </authorList>
    </citation>
    <scope>NUCLEOTIDE SEQUENCE</scope>
    <source>
        <strain evidence="4">W786</strain>
    </source>
</reference>
<dbReference type="AlphaFoldDB" id="A0AA48H7I1"/>
<evidence type="ECO:0000256" key="1">
    <source>
        <dbReference type="SAM" id="MobiDB-lite"/>
    </source>
</evidence>
<dbReference type="Proteomes" id="UP001228113">
    <property type="component" value="Chromosome"/>
</dbReference>
<dbReference type="Pfam" id="PF03544">
    <property type="entry name" value="TonB_C"/>
    <property type="match status" value="1"/>
</dbReference>
<organism evidence="4 5">
    <name type="scientific">Mesoterricola sediminis</name>
    <dbReference type="NCBI Taxonomy" id="2927980"/>
    <lineage>
        <taxon>Bacteria</taxon>
        <taxon>Pseudomonadati</taxon>
        <taxon>Acidobacteriota</taxon>
        <taxon>Holophagae</taxon>
        <taxon>Holophagales</taxon>
        <taxon>Holophagaceae</taxon>
        <taxon>Mesoterricola</taxon>
    </lineage>
</organism>
<feature type="region of interest" description="Disordered" evidence="1">
    <location>
        <begin position="390"/>
        <end position="411"/>
    </location>
</feature>
<feature type="region of interest" description="Disordered" evidence="1">
    <location>
        <begin position="444"/>
        <end position="477"/>
    </location>
</feature>
<gene>
    <name evidence="4" type="ORF">METESE_23410</name>
</gene>
<keyword evidence="2" id="KW-1133">Transmembrane helix</keyword>